<keyword evidence="4" id="KW-0240">DNA-directed RNA polymerase</keyword>
<dbReference type="EMBL" id="CP036287">
    <property type="protein sequence ID" value="QDU68951.1"/>
    <property type="molecule type" value="Genomic_DNA"/>
</dbReference>
<dbReference type="GO" id="GO:0000428">
    <property type="term" value="C:DNA-directed RNA polymerase complex"/>
    <property type="evidence" value="ECO:0007669"/>
    <property type="project" value="UniProtKB-KW"/>
</dbReference>
<dbReference type="KEGG" id="pbap:Pla133_40660"/>
<dbReference type="Pfam" id="PF01192">
    <property type="entry name" value="RNA_pol_Rpb6"/>
    <property type="match status" value="1"/>
</dbReference>
<name>A0A518BPP3_9BACT</name>
<dbReference type="AlphaFoldDB" id="A0A518BPP3"/>
<protein>
    <recommendedName>
        <fullName evidence="3">DNA-directed RNA polymerase subunit omega</fullName>
        <ecNumber evidence="2">2.7.7.6</ecNumber>
    </recommendedName>
    <alternativeName>
        <fullName evidence="7">RNA polymerase omega subunit</fullName>
    </alternativeName>
    <alternativeName>
        <fullName evidence="6">Transcriptase subunit omega</fullName>
    </alternativeName>
</protein>
<reference evidence="9 10" key="1">
    <citation type="submission" date="2019-02" db="EMBL/GenBank/DDBJ databases">
        <title>Deep-cultivation of Planctomycetes and their phenomic and genomic characterization uncovers novel biology.</title>
        <authorList>
            <person name="Wiegand S."/>
            <person name="Jogler M."/>
            <person name="Boedeker C."/>
            <person name="Pinto D."/>
            <person name="Vollmers J."/>
            <person name="Rivas-Marin E."/>
            <person name="Kohn T."/>
            <person name="Peeters S.H."/>
            <person name="Heuer A."/>
            <person name="Rast P."/>
            <person name="Oberbeckmann S."/>
            <person name="Bunk B."/>
            <person name="Jeske O."/>
            <person name="Meyerdierks A."/>
            <person name="Storesund J.E."/>
            <person name="Kallscheuer N."/>
            <person name="Luecker S."/>
            <person name="Lage O.M."/>
            <person name="Pohl T."/>
            <person name="Merkel B.J."/>
            <person name="Hornburger P."/>
            <person name="Mueller R.-W."/>
            <person name="Bruemmer F."/>
            <person name="Labrenz M."/>
            <person name="Spormann A.M."/>
            <person name="Op den Camp H."/>
            <person name="Overmann J."/>
            <person name="Amann R."/>
            <person name="Jetten M.S.M."/>
            <person name="Mascher T."/>
            <person name="Medema M.H."/>
            <person name="Devos D.P."/>
            <person name="Kaster A.-K."/>
            <person name="Ovreas L."/>
            <person name="Rohde M."/>
            <person name="Galperin M.Y."/>
            <person name="Jogler C."/>
        </authorList>
    </citation>
    <scope>NUCLEOTIDE SEQUENCE [LARGE SCALE GENOMIC DNA]</scope>
    <source>
        <strain evidence="9 10">Pla133</strain>
    </source>
</reference>
<dbReference type="Proteomes" id="UP000316921">
    <property type="component" value="Chromosome"/>
</dbReference>
<comment type="similarity">
    <text evidence="1">Belongs to the RNA polymerase subunit omega family.</text>
</comment>
<comment type="catalytic activity">
    <reaction evidence="8">
        <text>RNA(n) + a ribonucleoside 5'-triphosphate = RNA(n+1) + diphosphate</text>
        <dbReference type="Rhea" id="RHEA:21248"/>
        <dbReference type="Rhea" id="RHEA-COMP:14527"/>
        <dbReference type="Rhea" id="RHEA-COMP:17342"/>
        <dbReference type="ChEBI" id="CHEBI:33019"/>
        <dbReference type="ChEBI" id="CHEBI:61557"/>
        <dbReference type="ChEBI" id="CHEBI:140395"/>
        <dbReference type="EC" id="2.7.7.6"/>
    </reaction>
</comment>
<evidence type="ECO:0000256" key="5">
    <source>
        <dbReference type="ARBA" id="ARBA00023163"/>
    </source>
</evidence>
<dbReference type="InterPro" id="IPR006110">
    <property type="entry name" value="Pol_omega/Rpo6/RPB6"/>
</dbReference>
<sequence>MPGTISHDSTLPQRLQKSVSGSFHKTALLQKRVRELIKGAAPLIETRERNPIKVAFLEMERGLIELIPEEERPLI</sequence>
<evidence type="ECO:0000256" key="4">
    <source>
        <dbReference type="ARBA" id="ARBA00022478"/>
    </source>
</evidence>
<evidence type="ECO:0000256" key="8">
    <source>
        <dbReference type="ARBA" id="ARBA00048552"/>
    </source>
</evidence>
<keyword evidence="10" id="KW-1185">Reference proteome</keyword>
<accession>A0A518BPP3</accession>
<evidence type="ECO:0000256" key="7">
    <source>
        <dbReference type="ARBA" id="ARBA00030998"/>
    </source>
</evidence>
<dbReference type="RefSeq" id="WP_145068406.1">
    <property type="nucleotide sequence ID" value="NZ_CP036287.1"/>
</dbReference>
<dbReference type="EC" id="2.7.7.6" evidence="2"/>
<keyword evidence="5" id="KW-0804">Transcription</keyword>
<proteinExistence type="inferred from homology"/>
<evidence type="ECO:0000313" key="10">
    <source>
        <dbReference type="Proteomes" id="UP000316921"/>
    </source>
</evidence>
<dbReference type="Gene3D" id="3.90.940.10">
    <property type="match status" value="1"/>
</dbReference>
<dbReference type="GO" id="GO:0006351">
    <property type="term" value="P:DNA-templated transcription"/>
    <property type="evidence" value="ECO:0007669"/>
    <property type="project" value="InterPro"/>
</dbReference>
<dbReference type="GO" id="GO:0003677">
    <property type="term" value="F:DNA binding"/>
    <property type="evidence" value="ECO:0007669"/>
    <property type="project" value="InterPro"/>
</dbReference>
<organism evidence="9 10">
    <name type="scientific">Engelhardtia mirabilis</name>
    <dbReference type="NCBI Taxonomy" id="2528011"/>
    <lineage>
        <taxon>Bacteria</taxon>
        <taxon>Pseudomonadati</taxon>
        <taxon>Planctomycetota</taxon>
        <taxon>Planctomycetia</taxon>
        <taxon>Planctomycetia incertae sedis</taxon>
        <taxon>Engelhardtia</taxon>
    </lineage>
</organism>
<evidence type="ECO:0000256" key="2">
    <source>
        <dbReference type="ARBA" id="ARBA00012418"/>
    </source>
</evidence>
<dbReference type="SUPFAM" id="SSF63562">
    <property type="entry name" value="RPB6/omega subunit-like"/>
    <property type="match status" value="1"/>
</dbReference>
<evidence type="ECO:0000256" key="3">
    <source>
        <dbReference type="ARBA" id="ARBA00013725"/>
    </source>
</evidence>
<evidence type="ECO:0000256" key="6">
    <source>
        <dbReference type="ARBA" id="ARBA00029924"/>
    </source>
</evidence>
<dbReference type="GO" id="GO:0003899">
    <property type="term" value="F:DNA-directed RNA polymerase activity"/>
    <property type="evidence" value="ECO:0007669"/>
    <property type="project" value="UniProtKB-EC"/>
</dbReference>
<gene>
    <name evidence="9" type="ORF">Pla133_40660</name>
</gene>
<evidence type="ECO:0000256" key="1">
    <source>
        <dbReference type="ARBA" id="ARBA00006711"/>
    </source>
</evidence>
<evidence type="ECO:0000313" key="9">
    <source>
        <dbReference type="EMBL" id="QDU68951.1"/>
    </source>
</evidence>
<dbReference type="InterPro" id="IPR036161">
    <property type="entry name" value="RPB6/omega-like_sf"/>
</dbReference>